<reference evidence="2 3" key="1">
    <citation type="submission" date="2024-01" db="EMBL/GenBank/DDBJ databases">
        <title>A draft genome for the cacao thread blight pathogen Marasmiellus scandens.</title>
        <authorList>
            <person name="Baruah I.K."/>
            <person name="Leung J."/>
            <person name="Bukari Y."/>
            <person name="Amoako-Attah I."/>
            <person name="Meinhardt L.W."/>
            <person name="Bailey B.A."/>
            <person name="Cohen S.P."/>
        </authorList>
    </citation>
    <scope>NUCLEOTIDE SEQUENCE [LARGE SCALE GENOMIC DNA]</scope>
    <source>
        <strain evidence="2 3">GH-19</strain>
    </source>
</reference>
<feature type="region of interest" description="Disordered" evidence="1">
    <location>
        <begin position="238"/>
        <end position="260"/>
    </location>
</feature>
<accession>A0ABR1IVX0</accession>
<evidence type="ECO:0000256" key="1">
    <source>
        <dbReference type="SAM" id="MobiDB-lite"/>
    </source>
</evidence>
<organism evidence="2 3">
    <name type="scientific">Marasmiellus scandens</name>
    <dbReference type="NCBI Taxonomy" id="2682957"/>
    <lineage>
        <taxon>Eukaryota</taxon>
        <taxon>Fungi</taxon>
        <taxon>Dikarya</taxon>
        <taxon>Basidiomycota</taxon>
        <taxon>Agaricomycotina</taxon>
        <taxon>Agaricomycetes</taxon>
        <taxon>Agaricomycetidae</taxon>
        <taxon>Agaricales</taxon>
        <taxon>Marasmiineae</taxon>
        <taxon>Omphalotaceae</taxon>
        <taxon>Marasmiellus</taxon>
    </lineage>
</organism>
<evidence type="ECO:0000313" key="2">
    <source>
        <dbReference type="EMBL" id="KAK7440633.1"/>
    </source>
</evidence>
<name>A0ABR1IVX0_9AGAR</name>
<dbReference type="SUPFAM" id="SSF52047">
    <property type="entry name" value="RNI-like"/>
    <property type="match status" value="1"/>
</dbReference>
<keyword evidence="3" id="KW-1185">Reference proteome</keyword>
<proteinExistence type="predicted"/>
<feature type="region of interest" description="Disordered" evidence="1">
    <location>
        <begin position="175"/>
        <end position="199"/>
    </location>
</feature>
<sequence>MGQRHQVFLIARLVPHGSTDGKAYYRCVAARHHQWCYGTLPLAATYRFVTLLKNPNNVEIIRDELRRAQNAYGRKGQAPKMPLMALPYASLLLAQAWDTDLGCLDAPYVSGVGFDRGCLSPNMGSFDGDNNDGITIIDITDPTNPAHCFVLGQGGAPADGSRYISRYYTLPSVGKNSKEKVDTREPDFEPGSDEEDDFAEDAEATGMAGRVREVVSDLKDVRLITSAMLAEAWPKEYAATQPEENSSAPGSEESTGSQSKEIPSLVNLSMAPAIDNALSSKDADQLEQLEEMVWMAGNAELMKKALATKNPIPDAAMTLLAKILAHELETTNPSVLDLSILPALSSDQITLILKTLGTTSDIKSLNLSGNQNISVAVLTDILTTLPGLLRLVLLNTSIADEDLLELMSSSPKLFYNLQDLVHPAFLRPVSPSQEGHQVILEALHPAYRHGITMVIADSNAQGAFASVPFFNLDKLISCLDYQMSILTSPKNKDPLFSWSYSQSALGSLITMSTGTTIVSSGKIKDEDEKGKGKSAGVGIRHPSSRIQAEFGGVYPIYTVDYRMSVALSSIQFVPCWYSTLEQPQATPVQRLSEFLGETITIHAPFPLSRARSRWTVL</sequence>
<comment type="caution">
    <text evidence="2">The sequence shown here is derived from an EMBL/GenBank/DDBJ whole genome shotgun (WGS) entry which is preliminary data.</text>
</comment>
<evidence type="ECO:0000313" key="3">
    <source>
        <dbReference type="Proteomes" id="UP001498398"/>
    </source>
</evidence>
<feature type="compositionally biased region" description="Acidic residues" evidence="1">
    <location>
        <begin position="188"/>
        <end position="199"/>
    </location>
</feature>
<gene>
    <name evidence="2" type="ORF">VKT23_016981</name>
</gene>
<feature type="compositionally biased region" description="Polar residues" evidence="1">
    <location>
        <begin position="242"/>
        <end position="260"/>
    </location>
</feature>
<feature type="compositionally biased region" description="Basic and acidic residues" evidence="1">
    <location>
        <begin position="176"/>
        <end position="187"/>
    </location>
</feature>
<dbReference type="EMBL" id="JBANRG010000067">
    <property type="protein sequence ID" value="KAK7440633.1"/>
    <property type="molecule type" value="Genomic_DNA"/>
</dbReference>
<dbReference type="Proteomes" id="UP001498398">
    <property type="component" value="Unassembled WGS sequence"/>
</dbReference>
<protein>
    <submittedName>
        <fullName evidence="2">Uncharacterized protein</fullName>
    </submittedName>
</protein>